<evidence type="ECO:0000259" key="3">
    <source>
        <dbReference type="Pfam" id="PF23679"/>
    </source>
</evidence>
<feature type="domain" description="FIIND" evidence="3">
    <location>
        <begin position="18"/>
        <end position="62"/>
    </location>
</feature>
<evidence type="ECO:0000313" key="4">
    <source>
        <dbReference type="EMBL" id="MED6249420.1"/>
    </source>
</evidence>
<comment type="caution">
    <text evidence="4">The sequence shown here is derived from an EMBL/GenBank/DDBJ whole genome shotgun (WGS) entry which is preliminary data.</text>
</comment>
<evidence type="ECO:0000256" key="1">
    <source>
        <dbReference type="ARBA" id="ARBA00004514"/>
    </source>
</evidence>
<dbReference type="EMBL" id="JAHUTI010052060">
    <property type="protein sequence ID" value="MED6249420.1"/>
    <property type="molecule type" value="Genomic_DNA"/>
</dbReference>
<keyword evidence="2" id="KW-0963">Cytoplasm</keyword>
<sequence length="81" mass="9437">MFQRGVKGIEEYTWSMVQRAEFDLHFGDQYHPTFEIRLPINTEEVAIILKDETDTVVWEYDVDLTDHSQSDVSSGARVQSE</sequence>
<dbReference type="InterPro" id="IPR025307">
    <property type="entry name" value="FIIND_dom"/>
</dbReference>
<organism evidence="4 5">
    <name type="scientific">Ataeniobius toweri</name>
    <dbReference type="NCBI Taxonomy" id="208326"/>
    <lineage>
        <taxon>Eukaryota</taxon>
        <taxon>Metazoa</taxon>
        <taxon>Chordata</taxon>
        <taxon>Craniata</taxon>
        <taxon>Vertebrata</taxon>
        <taxon>Euteleostomi</taxon>
        <taxon>Actinopterygii</taxon>
        <taxon>Neopterygii</taxon>
        <taxon>Teleostei</taxon>
        <taxon>Neoteleostei</taxon>
        <taxon>Acanthomorphata</taxon>
        <taxon>Ovalentaria</taxon>
        <taxon>Atherinomorphae</taxon>
        <taxon>Cyprinodontiformes</taxon>
        <taxon>Goodeidae</taxon>
        <taxon>Ataeniobius</taxon>
    </lineage>
</organism>
<dbReference type="Pfam" id="PF23679">
    <property type="entry name" value="UPA-FIIND"/>
    <property type="match status" value="1"/>
</dbReference>
<reference evidence="4 5" key="1">
    <citation type="submission" date="2021-07" db="EMBL/GenBank/DDBJ databases">
        <authorList>
            <person name="Palmer J.M."/>
        </authorList>
    </citation>
    <scope>NUCLEOTIDE SEQUENCE [LARGE SCALE GENOMIC DNA]</scope>
    <source>
        <strain evidence="4 5">AT_MEX2019</strain>
        <tissue evidence="4">Muscle</tissue>
    </source>
</reference>
<keyword evidence="5" id="KW-1185">Reference proteome</keyword>
<name>A0ABU7BII1_9TELE</name>
<feature type="non-terminal residue" evidence="4">
    <location>
        <position position="81"/>
    </location>
</feature>
<comment type="subcellular location">
    <subcellularLocation>
        <location evidence="1">Cytoplasm</location>
        <location evidence="1">Cytosol</location>
    </subcellularLocation>
</comment>
<accession>A0ABU7BII1</accession>
<evidence type="ECO:0000313" key="5">
    <source>
        <dbReference type="Proteomes" id="UP001345963"/>
    </source>
</evidence>
<gene>
    <name evidence="4" type="ORF">ATANTOWER_013770</name>
</gene>
<protein>
    <recommendedName>
        <fullName evidence="3">FIIND domain-containing protein</fullName>
    </recommendedName>
</protein>
<proteinExistence type="predicted"/>
<evidence type="ECO:0000256" key="2">
    <source>
        <dbReference type="ARBA" id="ARBA00022490"/>
    </source>
</evidence>
<dbReference type="Proteomes" id="UP001345963">
    <property type="component" value="Unassembled WGS sequence"/>
</dbReference>